<accession>A0A916QDU6</accession>
<evidence type="ECO:0000256" key="1">
    <source>
        <dbReference type="ARBA" id="ARBA00004141"/>
    </source>
</evidence>
<dbReference type="PANTHER" id="PTHR21716">
    <property type="entry name" value="TRANSMEMBRANE PROTEIN"/>
    <property type="match status" value="1"/>
</dbReference>
<feature type="transmembrane region" description="Helical" evidence="6">
    <location>
        <begin position="243"/>
        <end position="262"/>
    </location>
</feature>
<evidence type="ECO:0000313" key="8">
    <source>
        <dbReference type="Proteomes" id="UP000654993"/>
    </source>
</evidence>
<reference evidence="7" key="1">
    <citation type="submission" date="2020-08" db="EMBL/GenBank/DDBJ databases">
        <authorList>
            <person name="Uke A."/>
            <person name="Chhe C."/>
            <person name="Baramee S."/>
            <person name="Kosugi A."/>
        </authorList>
    </citation>
    <scope>NUCLEOTIDE SEQUENCE</scope>
    <source>
        <strain evidence="7">DA-C8</strain>
    </source>
</reference>
<feature type="transmembrane region" description="Helical" evidence="6">
    <location>
        <begin position="12"/>
        <end position="33"/>
    </location>
</feature>
<gene>
    <name evidence="7" type="primary">yrrI</name>
    <name evidence="7" type="ORF">PRECH8_22160</name>
</gene>
<sequence>MEPFWKHRWFTYAVLVLLGLAILYMLILINPILIAVYRFLSAVLTPFIIAMIVSYVLNPVVNMLNWRKVPRTAAVLLIYAVFITSLIVIMMNFIPIFMKQLNELNEHLPKMTMKAQNWFANFNNSDLLPESVRVGIRDSLGKIERQIAGSISAFISRIDSTINVIFMLLTVPFLAFYMLKDIQLIEKTALAIVPSGRRKQVVKLFVDIDRALGNYIRGQLLVCLIVGVFAYIGYSIIGLPYPILFASVAAVFNIIPYIGPYIGAAPAILMAATLSMRLVLLVIVVNWIVQLVESNVISPQIVGKSLHLHPLMIIFALLAGGYLAGIIGLILAVPCLAVIKVILQHVLRYYSSRKTPI</sequence>
<evidence type="ECO:0000256" key="4">
    <source>
        <dbReference type="ARBA" id="ARBA00022989"/>
    </source>
</evidence>
<feature type="transmembrane region" description="Helical" evidence="6">
    <location>
        <begin position="73"/>
        <end position="98"/>
    </location>
</feature>
<evidence type="ECO:0000313" key="7">
    <source>
        <dbReference type="EMBL" id="GFR38920.1"/>
    </source>
</evidence>
<dbReference type="RefSeq" id="WP_200967133.1">
    <property type="nucleotide sequence ID" value="NZ_BMAQ01000030.1"/>
</dbReference>
<evidence type="ECO:0000256" key="2">
    <source>
        <dbReference type="ARBA" id="ARBA00009773"/>
    </source>
</evidence>
<dbReference type="Proteomes" id="UP000654993">
    <property type="component" value="Unassembled WGS sequence"/>
</dbReference>
<protein>
    <submittedName>
        <fullName evidence="7">UPF0118 membrane protein YrrI</fullName>
    </submittedName>
</protein>
<feature type="transmembrane region" description="Helical" evidence="6">
    <location>
        <begin position="220"/>
        <end position="237"/>
    </location>
</feature>
<name>A0A916QDU6_9BACL</name>
<keyword evidence="5 6" id="KW-0472">Membrane</keyword>
<keyword evidence="3 6" id="KW-0812">Transmembrane</keyword>
<reference evidence="7" key="2">
    <citation type="journal article" date="2021" name="Data Brief">
        <title>Draft genome sequence data of the facultative, thermophilic, xylanolytic bacterium Paenibacillus sp. strain DA-C8.</title>
        <authorList>
            <person name="Chhe C."/>
            <person name="Uke A."/>
            <person name="Baramee S."/>
            <person name="Ungkulpasvich U."/>
            <person name="Tachaapaikoon C."/>
            <person name="Pason P."/>
            <person name="Waeonukul R."/>
            <person name="Ratanakhanokchai K."/>
            <person name="Kosugi A."/>
        </authorList>
    </citation>
    <scope>NUCLEOTIDE SEQUENCE</scope>
    <source>
        <strain evidence="7">DA-C8</strain>
    </source>
</reference>
<comment type="subcellular location">
    <subcellularLocation>
        <location evidence="1">Membrane</location>
        <topology evidence="1">Multi-pass membrane protein</topology>
    </subcellularLocation>
</comment>
<feature type="transmembrane region" description="Helical" evidence="6">
    <location>
        <begin position="160"/>
        <end position="179"/>
    </location>
</feature>
<evidence type="ECO:0000256" key="5">
    <source>
        <dbReference type="ARBA" id="ARBA00023136"/>
    </source>
</evidence>
<dbReference type="PANTHER" id="PTHR21716:SF15">
    <property type="entry name" value="TRANSPORT PROTEIN YRRI-RELATED"/>
    <property type="match status" value="1"/>
</dbReference>
<dbReference type="EMBL" id="BMAQ01000030">
    <property type="protein sequence ID" value="GFR38920.1"/>
    <property type="molecule type" value="Genomic_DNA"/>
</dbReference>
<organism evidence="7 8">
    <name type="scientific">Insulibacter thermoxylanivorax</name>
    <dbReference type="NCBI Taxonomy" id="2749268"/>
    <lineage>
        <taxon>Bacteria</taxon>
        <taxon>Bacillati</taxon>
        <taxon>Bacillota</taxon>
        <taxon>Bacilli</taxon>
        <taxon>Bacillales</taxon>
        <taxon>Paenibacillaceae</taxon>
        <taxon>Insulibacter</taxon>
    </lineage>
</organism>
<evidence type="ECO:0000256" key="6">
    <source>
        <dbReference type="SAM" id="Phobius"/>
    </source>
</evidence>
<dbReference type="GO" id="GO:0055085">
    <property type="term" value="P:transmembrane transport"/>
    <property type="evidence" value="ECO:0007669"/>
    <property type="project" value="TreeGrafter"/>
</dbReference>
<feature type="transmembrane region" description="Helical" evidence="6">
    <location>
        <begin position="274"/>
        <end position="292"/>
    </location>
</feature>
<dbReference type="AlphaFoldDB" id="A0A916QDU6"/>
<comment type="caution">
    <text evidence="7">The sequence shown here is derived from an EMBL/GenBank/DDBJ whole genome shotgun (WGS) entry which is preliminary data.</text>
</comment>
<proteinExistence type="inferred from homology"/>
<dbReference type="InterPro" id="IPR002549">
    <property type="entry name" value="AI-2E-like"/>
</dbReference>
<keyword evidence="4 6" id="KW-1133">Transmembrane helix</keyword>
<evidence type="ECO:0000256" key="3">
    <source>
        <dbReference type="ARBA" id="ARBA00022692"/>
    </source>
</evidence>
<keyword evidence="8" id="KW-1185">Reference proteome</keyword>
<feature type="transmembrane region" description="Helical" evidence="6">
    <location>
        <begin position="39"/>
        <end position="61"/>
    </location>
</feature>
<dbReference type="Pfam" id="PF01594">
    <property type="entry name" value="AI-2E_transport"/>
    <property type="match status" value="1"/>
</dbReference>
<dbReference type="GO" id="GO:0016020">
    <property type="term" value="C:membrane"/>
    <property type="evidence" value="ECO:0007669"/>
    <property type="project" value="UniProtKB-SubCell"/>
</dbReference>
<feature type="transmembrane region" description="Helical" evidence="6">
    <location>
        <begin position="312"/>
        <end position="343"/>
    </location>
</feature>
<comment type="similarity">
    <text evidence="2">Belongs to the autoinducer-2 exporter (AI-2E) (TC 2.A.86) family.</text>
</comment>